<feature type="region of interest" description="Disordered" evidence="1">
    <location>
        <begin position="280"/>
        <end position="302"/>
    </location>
</feature>
<dbReference type="OrthoDB" id="3700at2759"/>
<dbReference type="Proteomes" id="UP001055712">
    <property type="component" value="Unassembled WGS sequence"/>
</dbReference>
<proteinExistence type="predicted"/>
<evidence type="ECO:0000256" key="1">
    <source>
        <dbReference type="SAM" id="MobiDB-lite"/>
    </source>
</evidence>
<reference evidence="2" key="2">
    <citation type="submission" date="2020-11" db="EMBL/GenBank/DDBJ databases">
        <authorList>
            <person name="Cecchin M."/>
            <person name="Marcolungo L."/>
            <person name="Rossato M."/>
            <person name="Girolomoni L."/>
            <person name="Cosentino E."/>
            <person name="Cuine S."/>
            <person name="Li-Beisson Y."/>
            <person name="Delledonne M."/>
            <person name="Ballottari M."/>
        </authorList>
    </citation>
    <scope>NUCLEOTIDE SEQUENCE</scope>
    <source>
        <strain evidence="2">211/11P</strain>
        <tissue evidence="2">Whole cell</tissue>
    </source>
</reference>
<comment type="caution">
    <text evidence="2">The sequence shown here is derived from an EMBL/GenBank/DDBJ whole genome shotgun (WGS) entry which is preliminary data.</text>
</comment>
<accession>A0A9D4YXU7</accession>
<protein>
    <submittedName>
        <fullName evidence="2">Uncharacterized protein</fullName>
    </submittedName>
</protein>
<reference evidence="2" key="1">
    <citation type="journal article" date="2019" name="Plant J.">
        <title>Chlorella vulgaris genome assembly and annotation reveals the molecular basis for metabolic acclimation to high light conditions.</title>
        <authorList>
            <person name="Cecchin M."/>
            <person name="Marcolungo L."/>
            <person name="Rossato M."/>
            <person name="Girolomoni L."/>
            <person name="Cosentino E."/>
            <person name="Cuine S."/>
            <person name="Li-Beisson Y."/>
            <person name="Delledonne M."/>
            <person name="Ballottari M."/>
        </authorList>
    </citation>
    <scope>NUCLEOTIDE SEQUENCE</scope>
    <source>
        <strain evidence="2">211/11P</strain>
    </source>
</reference>
<name>A0A9D4YXU7_CHLVU</name>
<organism evidence="2 3">
    <name type="scientific">Chlorella vulgaris</name>
    <name type="common">Green alga</name>
    <dbReference type="NCBI Taxonomy" id="3077"/>
    <lineage>
        <taxon>Eukaryota</taxon>
        <taxon>Viridiplantae</taxon>
        <taxon>Chlorophyta</taxon>
        <taxon>core chlorophytes</taxon>
        <taxon>Trebouxiophyceae</taxon>
        <taxon>Chlorellales</taxon>
        <taxon>Chlorellaceae</taxon>
        <taxon>Chlorella clade</taxon>
        <taxon>Chlorella</taxon>
    </lineage>
</organism>
<dbReference type="AlphaFoldDB" id="A0A9D4YXU7"/>
<dbReference type="PANTHER" id="PTHR34118:SF6">
    <property type="entry name" value="PROTEIN CONSERVED ONLY IN THE GREEN LINEAGE 160, CHLOROPLASTIC"/>
    <property type="match status" value="1"/>
</dbReference>
<dbReference type="PANTHER" id="PTHR34118">
    <property type="entry name" value="NF-KAPPA-B INHIBITOR-LIKE PROTEIN-RELATED"/>
    <property type="match status" value="1"/>
</dbReference>
<keyword evidence="3" id="KW-1185">Reference proteome</keyword>
<gene>
    <name evidence="2" type="ORF">D9Q98_004772</name>
</gene>
<dbReference type="EMBL" id="SIDB01000006">
    <property type="protein sequence ID" value="KAI3431730.1"/>
    <property type="molecule type" value="Genomic_DNA"/>
</dbReference>
<evidence type="ECO:0000313" key="3">
    <source>
        <dbReference type="Proteomes" id="UP001055712"/>
    </source>
</evidence>
<evidence type="ECO:0000313" key="2">
    <source>
        <dbReference type="EMBL" id="KAI3431730.1"/>
    </source>
</evidence>
<sequence>MASACAAPLARQEAASCSGRGLSQLTCRRRPPLRVFGRRAAAAVRCAALADNEAYEDEQQEWGQTTKVFDFTYMSAEEAAAEEAASAAAWRQGMDEYAALQEWLLFRTWRFGLLFAGYLLLAASGEAAFCELAGAAVGYGYLKLLIADVSRLQPGDRIPMREAEALQSPMTRWPAKLAAGYRQALQPRLLVLPGLLAAVSAWNAAFPELQLGLVEQGCLLGGFLSYKVALALKIYEDLKPKPMTEEDLLRQSRPSLVEVEDVAINLREIGRKKAAEAEAAAAAAEAAPDGVAPGPGQQQPSA</sequence>